<comment type="caution">
    <text evidence="2">The sequence shown here is derived from an EMBL/GenBank/DDBJ whole genome shotgun (WGS) entry which is preliminary data.</text>
</comment>
<dbReference type="STRING" id="1423734.FC83_GL001106"/>
<gene>
    <name evidence="2" type="ORF">FC83_GL001106</name>
</gene>
<dbReference type="GO" id="GO:0005886">
    <property type="term" value="C:plasma membrane"/>
    <property type="evidence" value="ECO:0007669"/>
    <property type="project" value="UniProtKB-SubCell"/>
</dbReference>
<feature type="transmembrane region" description="Helical" evidence="1">
    <location>
        <begin position="300"/>
        <end position="320"/>
    </location>
</feature>
<reference evidence="2 3" key="1">
    <citation type="journal article" date="2015" name="Genome Announc.">
        <title>Expanding the biotechnology potential of lactobacilli through comparative genomics of 213 strains and associated genera.</title>
        <authorList>
            <person name="Sun Z."/>
            <person name="Harris H.M."/>
            <person name="McCann A."/>
            <person name="Guo C."/>
            <person name="Argimon S."/>
            <person name="Zhang W."/>
            <person name="Yang X."/>
            <person name="Jeffery I.B."/>
            <person name="Cooney J.C."/>
            <person name="Kagawa T.F."/>
            <person name="Liu W."/>
            <person name="Song Y."/>
            <person name="Salvetti E."/>
            <person name="Wrobel A."/>
            <person name="Rasinkangas P."/>
            <person name="Parkhill J."/>
            <person name="Rea M.C."/>
            <person name="O'Sullivan O."/>
            <person name="Ritari J."/>
            <person name="Douillard F.P."/>
            <person name="Paul Ross R."/>
            <person name="Yang R."/>
            <person name="Briner A.E."/>
            <person name="Felis G.E."/>
            <person name="de Vos W.M."/>
            <person name="Barrangou R."/>
            <person name="Klaenhammer T.R."/>
            <person name="Caufield P.W."/>
            <person name="Cui Y."/>
            <person name="Zhang H."/>
            <person name="O'Toole P.W."/>
        </authorList>
    </citation>
    <scope>NUCLEOTIDE SEQUENCE [LARGE SCALE GENOMIC DNA]</scope>
    <source>
        <strain evidence="2 3">DSM 18527</strain>
    </source>
</reference>
<proteinExistence type="predicted"/>
<evidence type="ECO:0000256" key="1">
    <source>
        <dbReference type="SAM" id="Phobius"/>
    </source>
</evidence>
<accession>A0A0R1XLI5</accession>
<evidence type="ECO:0008006" key="4">
    <source>
        <dbReference type="Google" id="ProtNLM"/>
    </source>
</evidence>
<organism evidence="2 3">
    <name type="scientific">Agrilactobacillus composti DSM 18527 = JCM 14202</name>
    <dbReference type="NCBI Taxonomy" id="1423734"/>
    <lineage>
        <taxon>Bacteria</taxon>
        <taxon>Bacillati</taxon>
        <taxon>Bacillota</taxon>
        <taxon>Bacilli</taxon>
        <taxon>Lactobacillales</taxon>
        <taxon>Lactobacillaceae</taxon>
        <taxon>Agrilactobacillus</taxon>
    </lineage>
</organism>
<evidence type="ECO:0000313" key="3">
    <source>
        <dbReference type="Proteomes" id="UP000051236"/>
    </source>
</evidence>
<sequence>MLYNLAVKNFKRYRVIHGIQISIGALAVMIMFDFSLMGADAKLMQVIGNTILSRSFLFLFTLVVAGLLILFSTYWNRLLMRQRYQEIGQLALMGMPTLKILLAFAIEFLLSQIIALGIGLCLGLLFYKLLVMILLKVSYVNFAIGFYFNWRALLPVILLIPILQVILFLNNLITIKRLSLLRLLKPKRPNVPEILPLWQLQLLSLLVLGLLLGGAQGFVNLFSVDDFLAQQLNISLVAGLCLAILLLSIAWILGLMGLWRIVIPTVILCLRRFKKLYFIQQRIFTISEISRWSFRNVKSLTGITLLLGLAFTFLGMGALVSRYGLNTIDNYTPYSLLATANKQVEIDQILKRDKVVAQVQPIFQTKILPVNYNLDTVVGHNYRSNADPSMVMTQATYNRFARYRGLKTLKLKPNQAGIIMPVTSILKAASKKDIAAQKPVVQVGTYAQLKLQITSITN</sequence>
<feature type="transmembrane region" description="Helical" evidence="1">
    <location>
        <begin position="194"/>
        <end position="214"/>
    </location>
</feature>
<dbReference type="PATRIC" id="fig|1423734.3.peg.1119"/>
<dbReference type="Proteomes" id="UP000051236">
    <property type="component" value="Unassembled WGS sequence"/>
</dbReference>
<dbReference type="PANTHER" id="PTHR46795:SF3">
    <property type="entry name" value="ABC TRANSPORTER PERMEASE"/>
    <property type="match status" value="1"/>
</dbReference>
<dbReference type="InterPro" id="IPR052536">
    <property type="entry name" value="ABC-4_Integral_Memb_Prot"/>
</dbReference>
<name>A0A0R1XLI5_9LACO</name>
<dbReference type="AlphaFoldDB" id="A0A0R1XLI5"/>
<protein>
    <recommendedName>
        <fullName evidence="4">ABC3 transporter permease protein domain-containing protein</fullName>
    </recommendedName>
</protein>
<feature type="transmembrane region" description="Helical" evidence="1">
    <location>
        <begin position="15"/>
        <end position="36"/>
    </location>
</feature>
<keyword evidence="1" id="KW-0472">Membrane</keyword>
<dbReference type="EMBL" id="AZGA01000084">
    <property type="protein sequence ID" value="KRM31103.1"/>
    <property type="molecule type" value="Genomic_DNA"/>
</dbReference>
<keyword evidence="1" id="KW-0812">Transmembrane</keyword>
<dbReference type="PANTHER" id="PTHR46795">
    <property type="entry name" value="ABC TRANSPORTER PERMEASE-RELATED-RELATED"/>
    <property type="match status" value="1"/>
</dbReference>
<feature type="transmembrane region" description="Helical" evidence="1">
    <location>
        <begin position="154"/>
        <end position="173"/>
    </location>
</feature>
<keyword evidence="3" id="KW-1185">Reference proteome</keyword>
<dbReference type="RefSeq" id="WP_057002902.1">
    <property type="nucleotide sequence ID" value="NZ_AZGA01000084.1"/>
</dbReference>
<dbReference type="eggNOG" id="COG0577">
    <property type="taxonomic scope" value="Bacteria"/>
</dbReference>
<keyword evidence="1" id="KW-1133">Transmembrane helix</keyword>
<feature type="transmembrane region" description="Helical" evidence="1">
    <location>
        <begin position="234"/>
        <end position="262"/>
    </location>
</feature>
<evidence type="ECO:0000313" key="2">
    <source>
        <dbReference type="EMBL" id="KRM31103.1"/>
    </source>
</evidence>
<feature type="transmembrane region" description="Helical" evidence="1">
    <location>
        <begin position="56"/>
        <end position="75"/>
    </location>
</feature>